<dbReference type="InterPro" id="IPR011049">
    <property type="entry name" value="Serralysin-like_metalloprot_C"/>
</dbReference>
<evidence type="ECO:0000256" key="3">
    <source>
        <dbReference type="ARBA" id="ARBA00022525"/>
    </source>
</evidence>
<keyword evidence="4" id="KW-0800">Toxin</keyword>
<dbReference type="AlphaFoldDB" id="A0ABD7Z074"/>
<dbReference type="PANTHER" id="PTHR38340:SF1">
    <property type="entry name" value="S-LAYER PROTEIN"/>
    <property type="match status" value="1"/>
</dbReference>
<dbReference type="SUPFAM" id="SSF51120">
    <property type="entry name" value="beta-Roll"/>
    <property type="match status" value="5"/>
</dbReference>
<evidence type="ECO:0000256" key="6">
    <source>
        <dbReference type="ARBA" id="ARBA00023026"/>
    </source>
</evidence>
<dbReference type="InterPro" id="IPR003995">
    <property type="entry name" value="RTX_toxin_determinant-A"/>
</dbReference>
<comment type="subcellular location">
    <subcellularLocation>
        <location evidence="1">Membrane</location>
    </subcellularLocation>
    <subcellularLocation>
        <location evidence="2">Secreted</location>
    </subcellularLocation>
</comment>
<proteinExistence type="predicted"/>
<organism evidence="8 9">
    <name type="scientific">Snodgrassella alvi</name>
    <dbReference type="NCBI Taxonomy" id="1196083"/>
    <lineage>
        <taxon>Bacteria</taxon>
        <taxon>Pseudomonadati</taxon>
        <taxon>Pseudomonadota</taxon>
        <taxon>Betaproteobacteria</taxon>
        <taxon>Neisseriales</taxon>
        <taxon>Neisseriaceae</taxon>
        <taxon>Snodgrassella</taxon>
    </lineage>
</organism>
<evidence type="ECO:0000256" key="4">
    <source>
        <dbReference type="ARBA" id="ARBA00022656"/>
    </source>
</evidence>
<dbReference type="GO" id="GO:0090729">
    <property type="term" value="F:toxin activity"/>
    <property type="evidence" value="ECO:0007669"/>
    <property type="project" value="UniProtKB-KW"/>
</dbReference>
<dbReference type="PRINTS" id="PR01488">
    <property type="entry name" value="RTXTOXINA"/>
</dbReference>
<dbReference type="PROSITE" id="PS00330">
    <property type="entry name" value="HEMOLYSIN_CALCIUM"/>
    <property type="match status" value="7"/>
</dbReference>
<dbReference type="GeneID" id="32537558"/>
<evidence type="ECO:0000313" key="8">
    <source>
        <dbReference type="EMBL" id="WLS97921.1"/>
    </source>
</evidence>
<evidence type="ECO:0000313" key="9">
    <source>
        <dbReference type="Proteomes" id="UP001229773"/>
    </source>
</evidence>
<accession>A0ABD7Z074</accession>
<keyword evidence="7" id="KW-0472">Membrane</keyword>
<sequence>MNALIKEYQYQNTSSIFSDNVNLIEGSDKDDVLSGTSQDDTLIGGAGNDNLYGGEGNDTYVFAKGHGKDYISDSAGESDTIQFLDINFDEIKFRKNGDNLIIYGYNEGDSVEIKGFFNGWVNYSIENFVFKDRTVTLEQLQKEGMELYGTSGNDSIYIPKGKGILHGGDGNDTLSASQHDNANDTLDGGAGNDTLYGYKGDDTLIGGTGDDNLYGGEGNDTYVFAKGHGKDYISDSAGESDTIQFLDVNFDEVKFYKDGNTLFIYGYNTGDSVEIRDFFNSTGSKAIENFIFKDRTVTLEQLQKEGMELYGTSGNDSIYIPKGKGILHGGDGNDTLSASQHDNANDILDGGAGNDTLYGYKGDDTLLGGAGNDTLYGGEGNDTYVFAKGHGKDLIIDEAGEADTIQFLDVNFDEVKFYKDGNTLFIYGYNTGDSVEIRDFFNSTGSKAIENFIFKDRTVTLEQLQKEGMELYGTSGNDSIYIPKGKGILHGGDGNDTLSASQHDNANDILDGGAGNDTLYGYKGDDTLLGGAGNDTLYGGEGNDTYVFAKGHGKDLIIDEAGEADTIQFLDVNFDEVKFYKDGNTLFIYGYNTGDSVEIRDFFNSTGSKAIENFVFKDKTITLEQFQKDGMVLHGTAGNDSISLDTGRAILFGEDGDDILSGGKYNDVLVGGNGNDILQAYGGDNTLIGGTGNDDLRADDGKNIFVGGAGDDFLSGSGGDDIYIFSKGHGRDLLIDGNVLLQDKNSKEDTIIFTDVNVNEVVFRKEGDSLFLLGYNLGDSIEIRGCLSKNAGNYAGIDKFVFKNQLITLSELFAVFERNKNKDGDYYFYTGNNVNHNDITGHPLVTQQVQQLVNAMAGLNTNAIDDVQMCELLEQNRLLSNIATSFDK</sequence>
<dbReference type="GO" id="GO:0005576">
    <property type="term" value="C:extracellular region"/>
    <property type="evidence" value="ECO:0007669"/>
    <property type="project" value="UniProtKB-SubCell"/>
</dbReference>
<dbReference type="InterPro" id="IPR050557">
    <property type="entry name" value="RTX_toxin/Mannuronan_C5-epim"/>
</dbReference>
<name>A0ABD7Z074_9NEIS</name>
<dbReference type="Proteomes" id="UP001229773">
    <property type="component" value="Chromosome"/>
</dbReference>
<evidence type="ECO:0000256" key="7">
    <source>
        <dbReference type="ARBA" id="ARBA00023136"/>
    </source>
</evidence>
<dbReference type="RefSeq" id="WP_025331002.1">
    <property type="nucleotide sequence ID" value="NZ_CP132375.1"/>
</dbReference>
<dbReference type="Gene3D" id="2.150.10.10">
    <property type="entry name" value="Serralysin-like metalloprotease, C-terminal"/>
    <property type="match status" value="5"/>
</dbReference>
<gene>
    <name evidence="8" type="ORF">RAM05_08685</name>
</gene>
<reference evidence="8 9" key="1">
    <citation type="submission" date="2023-08" db="EMBL/GenBank/DDBJ databases">
        <title>Complete genome sequences of 12 bacterial strains from the honey bee gut, resolved with long-read nanopore sequencing.</title>
        <authorList>
            <person name="Kwong W.K."/>
            <person name="Acheampong S."/>
            <person name="Polat M.F."/>
        </authorList>
    </citation>
    <scope>NUCLEOTIDE SEQUENCE [LARGE SCALE GENOMIC DNA]</scope>
    <source>
        <strain evidence="9">wkB9</strain>
    </source>
</reference>
<keyword evidence="5" id="KW-0677">Repeat</keyword>
<evidence type="ECO:0000256" key="5">
    <source>
        <dbReference type="ARBA" id="ARBA00022737"/>
    </source>
</evidence>
<protein>
    <submittedName>
        <fullName evidence="8">Calcium-binding protein</fullName>
    </submittedName>
</protein>
<evidence type="ECO:0000256" key="2">
    <source>
        <dbReference type="ARBA" id="ARBA00004613"/>
    </source>
</evidence>
<dbReference type="EMBL" id="CP132375">
    <property type="protein sequence ID" value="WLS97921.1"/>
    <property type="molecule type" value="Genomic_DNA"/>
</dbReference>
<evidence type="ECO:0000256" key="1">
    <source>
        <dbReference type="ARBA" id="ARBA00004370"/>
    </source>
</evidence>
<dbReference type="InterPro" id="IPR018511">
    <property type="entry name" value="Hemolysin-typ_Ca-bd_CS"/>
</dbReference>
<keyword evidence="3" id="KW-0964">Secreted</keyword>
<dbReference type="InterPro" id="IPR001343">
    <property type="entry name" value="Hemolysn_Ca-bd"/>
</dbReference>
<dbReference type="GO" id="GO:0016020">
    <property type="term" value="C:membrane"/>
    <property type="evidence" value="ECO:0007669"/>
    <property type="project" value="UniProtKB-SubCell"/>
</dbReference>
<dbReference type="PRINTS" id="PR00313">
    <property type="entry name" value="CABNDNGRPT"/>
</dbReference>
<dbReference type="PANTHER" id="PTHR38340">
    <property type="entry name" value="S-LAYER PROTEIN"/>
    <property type="match status" value="1"/>
</dbReference>
<dbReference type="Pfam" id="PF00353">
    <property type="entry name" value="HemolysinCabind"/>
    <property type="match status" value="7"/>
</dbReference>
<keyword evidence="6" id="KW-0843">Virulence</keyword>